<evidence type="ECO:0000256" key="1">
    <source>
        <dbReference type="SAM" id="MobiDB-lite"/>
    </source>
</evidence>
<dbReference type="EMBL" id="BDIP01004612">
    <property type="protein sequence ID" value="GIQ89015.1"/>
    <property type="molecule type" value="Genomic_DNA"/>
</dbReference>
<organism evidence="2 3">
    <name type="scientific">Kipferlia bialata</name>
    <dbReference type="NCBI Taxonomy" id="797122"/>
    <lineage>
        <taxon>Eukaryota</taxon>
        <taxon>Metamonada</taxon>
        <taxon>Carpediemonas-like organisms</taxon>
        <taxon>Kipferlia</taxon>
    </lineage>
</organism>
<protein>
    <submittedName>
        <fullName evidence="2">Uncharacterized protein</fullName>
    </submittedName>
</protein>
<feature type="region of interest" description="Disordered" evidence="1">
    <location>
        <begin position="168"/>
        <end position="197"/>
    </location>
</feature>
<evidence type="ECO:0000313" key="2">
    <source>
        <dbReference type="EMBL" id="GIQ89015.1"/>
    </source>
</evidence>
<dbReference type="AlphaFoldDB" id="A0A9K3D611"/>
<proteinExistence type="predicted"/>
<accession>A0A9K3D611</accession>
<gene>
    <name evidence="2" type="ORF">KIPB_011389</name>
</gene>
<keyword evidence="3" id="KW-1185">Reference proteome</keyword>
<dbReference type="Proteomes" id="UP000265618">
    <property type="component" value="Unassembled WGS sequence"/>
</dbReference>
<name>A0A9K3D611_9EUKA</name>
<comment type="caution">
    <text evidence="2">The sequence shown here is derived from an EMBL/GenBank/DDBJ whole genome shotgun (WGS) entry which is preliminary data.</text>
</comment>
<sequence length="336" mass="38157">MSISPEGPFTPLHSVQRYCDIQRELYVSVGNKEALILDNFNGDIWVSLFHHCEDGTSTNEMLESPRELGIWKTTRPKGSTYHIIHPVCMGGSVYLWHTKGQLFVLSLDTLTWSWHRFKDADGAVIEPYTVLSMFALDGALYLLTRADKYSSTAKRQVWRVDTESERVQGEGEREIERMEGEGERERERVQGEGERERGRVQGVASDLAVSLVCETEDGFFNYGVEYYSAAVYRDRAYFFTTRGVMSFGRDHSVPRDSPEGFKWRTPGDQVIRVQCLRPNTPILIGQTLVCLGHRLTYNDHVGGALAYDCVSGEYRLWPQGGLFTDLIYGYGVGYGQ</sequence>
<reference evidence="2 3" key="1">
    <citation type="journal article" date="2018" name="PLoS ONE">
        <title>The draft genome of Kipferlia bialata reveals reductive genome evolution in fornicate parasites.</title>
        <authorList>
            <person name="Tanifuji G."/>
            <person name="Takabayashi S."/>
            <person name="Kume K."/>
            <person name="Takagi M."/>
            <person name="Nakayama T."/>
            <person name="Kamikawa R."/>
            <person name="Inagaki Y."/>
            <person name="Hashimoto T."/>
        </authorList>
    </citation>
    <scope>NUCLEOTIDE SEQUENCE [LARGE SCALE GENOMIC DNA]</scope>
    <source>
        <strain evidence="2">NY0173</strain>
    </source>
</reference>
<evidence type="ECO:0000313" key="3">
    <source>
        <dbReference type="Proteomes" id="UP000265618"/>
    </source>
</evidence>